<dbReference type="InterPro" id="IPR036291">
    <property type="entry name" value="NAD(P)-bd_dom_sf"/>
</dbReference>
<dbReference type="Gene3D" id="3.40.50.720">
    <property type="entry name" value="NAD(P)-binding Rossmann-like Domain"/>
    <property type="match status" value="2"/>
</dbReference>
<dbReference type="AlphaFoldDB" id="A0A7W0CLV8"/>
<organism evidence="3 4">
    <name type="scientific">Nonomuraea soli</name>
    <dbReference type="NCBI Taxonomy" id="1032476"/>
    <lineage>
        <taxon>Bacteria</taxon>
        <taxon>Bacillati</taxon>
        <taxon>Actinomycetota</taxon>
        <taxon>Actinomycetes</taxon>
        <taxon>Streptosporangiales</taxon>
        <taxon>Streptosporangiaceae</taxon>
        <taxon>Nonomuraea</taxon>
    </lineage>
</organism>
<accession>A0A7W0CLV8</accession>
<dbReference type="Pfam" id="PF01370">
    <property type="entry name" value="Epimerase"/>
    <property type="match status" value="1"/>
</dbReference>
<evidence type="ECO:0000256" key="1">
    <source>
        <dbReference type="SAM" id="MobiDB-lite"/>
    </source>
</evidence>
<comment type="caution">
    <text evidence="3">The sequence shown here is derived from an EMBL/GenBank/DDBJ whole genome shotgun (WGS) entry which is preliminary data.</text>
</comment>
<feature type="domain" description="NAD-dependent epimerase/dehydratase" evidence="2">
    <location>
        <begin position="2"/>
        <end position="110"/>
    </location>
</feature>
<dbReference type="EMBL" id="JACDUR010000005">
    <property type="protein sequence ID" value="MBA2893535.1"/>
    <property type="molecule type" value="Genomic_DNA"/>
</dbReference>
<proteinExistence type="predicted"/>
<evidence type="ECO:0000313" key="3">
    <source>
        <dbReference type="EMBL" id="MBA2893535.1"/>
    </source>
</evidence>
<sequence length="318" mass="32082">MGLELARLLTGAGHVVVGTTTTPGRVAELAAVCAEVVVLRGSDRAAVARAVEGADAVVLTVGPRLARAVDAAAREAEYTDTLVTTARTAAAVHDRVVFASSGSVYGSGVSKDAAPSDGGGRAAPGDLVDADDGDGSSTGAGADGYESSTGAGADGDGHSTGAGAVLDESSPTTDSPDPSPRSYLAAERAVLSAPGGAVVRIPDVHGHPADLDYPARVRFAHSHLGGAVPFAADALLYRIDYRDAAAALAFVVTEGLTGVYNAYPDAETPPTNAEAFAAICDAEGLPRLTYRSQIRLPVVPVSSARLRAAGFRFGEDTR</sequence>
<evidence type="ECO:0000313" key="4">
    <source>
        <dbReference type="Proteomes" id="UP000530928"/>
    </source>
</evidence>
<keyword evidence="4" id="KW-1185">Reference proteome</keyword>
<evidence type="ECO:0000259" key="2">
    <source>
        <dbReference type="Pfam" id="PF01370"/>
    </source>
</evidence>
<protein>
    <submittedName>
        <fullName evidence="3">Nucleoside-diphosphate-sugar epimerase</fullName>
    </submittedName>
</protein>
<dbReference type="InterPro" id="IPR001509">
    <property type="entry name" value="Epimerase_deHydtase"/>
</dbReference>
<name>A0A7W0CLV8_9ACTN</name>
<reference evidence="3 4" key="1">
    <citation type="submission" date="2020-07" db="EMBL/GenBank/DDBJ databases">
        <title>Genomic Encyclopedia of Type Strains, Phase IV (KMG-IV): sequencing the most valuable type-strain genomes for metagenomic binning, comparative biology and taxonomic classification.</title>
        <authorList>
            <person name="Goeker M."/>
        </authorList>
    </citation>
    <scope>NUCLEOTIDE SEQUENCE [LARGE SCALE GENOMIC DNA]</scope>
    <source>
        <strain evidence="3 4">DSM 45533</strain>
    </source>
</reference>
<feature type="region of interest" description="Disordered" evidence="1">
    <location>
        <begin position="107"/>
        <end position="181"/>
    </location>
</feature>
<dbReference type="Proteomes" id="UP000530928">
    <property type="component" value="Unassembled WGS sequence"/>
</dbReference>
<gene>
    <name evidence="3" type="ORF">HNR30_004896</name>
</gene>
<dbReference type="SUPFAM" id="SSF51735">
    <property type="entry name" value="NAD(P)-binding Rossmann-fold domains"/>
    <property type="match status" value="1"/>
</dbReference>